<evidence type="ECO:0000313" key="2">
    <source>
        <dbReference type="EMBL" id="KAB8037949.1"/>
    </source>
</evidence>
<dbReference type="PANTHER" id="PTHR45982:SF1">
    <property type="entry name" value="REGULATOR OF CHROMOSOME CONDENSATION"/>
    <property type="match status" value="1"/>
</dbReference>
<evidence type="ECO:0008006" key="4">
    <source>
        <dbReference type="Google" id="ProtNLM"/>
    </source>
</evidence>
<dbReference type="EMBL" id="WFLM01000004">
    <property type="protein sequence ID" value="KAB8037949.1"/>
    <property type="molecule type" value="Genomic_DNA"/>
</dbReference>
<feature type="signal peptide" evidence="1">
    <location>
        <begin position="1"/>
        <end position="25"/>
    </location>
</feature>
<reference evidence="2 3" key="1">
    <citation type="submission" date="2019-10" db="EMBL/GenBank/DDBJ databases">
        <title>New species of Slilvanegrellaceae.</title>
        <authorList>
            <person name="Pitt A."/>
            <person name="Hahn M.W."/>
        </authorList>
    </citation>
    <scope>NUCLEOTIDE SEQUENCE [LARGE SCALE GENOMIC DNA]</scope>
    <source>
        <strain evidence="2 3">SP-Ram-0.45-NSY-1</strain>
    </source>
</reference>
<dbReference type="PANTHER" id="PTHR45982">
    <property type="entry name" value="REGULATOR OF CHROMOSOME CONDENSATION"/>
    <property type="match status" value="1"/>
</dbReference>
<protein>
    <recommendedName>
        <fullName evidence="4">RCC1 repeat-containing protein</fullName>
    </recommendedName>
</protein>
<keyword evidence="3" id="KW-1185">Reference proteome</keyword>
<dbReference type="GO" id="GO:0005737">
    <property type="term" value="C:cytoplasm"/>
    <property type="evidence" value="ECO:0007669"/>
    <property type="project" value="TreeGrafter"/>
</dbReference>
<dbReference type="AlphaFoldDB" id="A0A6N6VQT4"/>
<dbReference type="InterPro" id="IPR000408">
    <property type="entry name" value="Reg_chr_condens"/>
</dbReference>
<dbReference type="Proteomes" id="UP000437748">
    <property type="component" value="Unassembled WGS sequence"/>
</dbReference>
<dbReference type="Gene3D" id="2.130.10.30">
    <property type="entry name" value="Regulator of chromosome condensation 1/beta-lactamase-inhibitor protein II"/>
    <property type="match status" value="3"/>
</dbReference>
<proteinExistence type="predicted"/>
<keyword evidence="1" id="KW-0732">Signal</keyword>
<dbReference type="SUPFAM" id="SSF50985">
    <property type="entry name" value="RCC1/BLIP-II"/>
    <property type="match status" value="2"/>
</dbReference>
<sequence length="735" mass="79574">MGKMKMKYIFLICSTGILFQNYTFAAKQDQKITPYSIIWNNNQEYSNISSNDNSLCTVKNPSGDLVCFDLYKDSAKLPPNESGWLGKYISISLGTEHKCGISVKGGNLYCWGSNFYGQIGNGSDVYASTTVRVLPNEQFISYATGYRNTYAVTVKGKLYGWGDNSKGQLATSVINPAVNRSPKEITLNGKSFFAVTAGDRFFCAITNEGKNNIGNFGKVYCSGDNSSGQVGNGNISTAETKLFLAGNKNYTSVSAGRAHVCAVTTDQKVECWGNNRIGQLSNDPRYVTLSPVPREIMSNNYPDFQNLKFSSVYLYNNSTCALTTDGIPYCFGDNNYGQLGGTPSEGSISVKDDFGNSLYSHFEPKIPFQNLSYGFVSLTGNSRSTCGVTKNNNLQCWGFISKNTYSSLNVGSGNFCGISLNGGRAMCSSSSNSLADQLANPWNSPITTPWVSQQRFKNLSAISDKVCGVSMDDNLYCWSKVPTSSPQDIYPQLVNIGGEKVTKVALGSNHVCLITDKGALKCSGENTMGQLGDGSYKNTNYLSEFEKITTSNLKFIDFAVTKNSTCAIADDNSVYCFGSNQYGELGISDVGVQMNSNPQIIPNLKLDSISSGLNHYCGILKDAADADNKMVCWGDNSLGQTGSKNNITKAPYAIQNSKNFVSVALGQNTTCAVDQDNKAFCFGSNESKIINNKDTKSFLSPVQVQTDKRFSSLNLGIREACGVSSLDNTAQCWGG</sequence>
<dbReference type="PROSITE" id="PS50012">
    <property type="entry name" value="RCC1_3"/>
    <property type="match status" value="5"/>
</dbReference>
<dbReference type="GO" id="GO:0005085">
    <property type="term" value="F:guanyl-nucleotide exchange factor activity"/>
    <property type="evidence" value="ECO:0007669"/>
    <property type="project" value="TreeGrafter"/>
</dbReference>
<accession>A0A6N6VQT4</accession>
<gene>
    <name evidence="2" type="ORF">GCL60_12315</name>
</gene>
<name>A0A6N6VQT4_9BACT</name>
<dbReference type="Pfam" id="PF13540">
    <property type="entry name" value="RCC1_2"/>
    <property type="match status" value="8"/>
</dbReference>
<evidence type="ECO:0000313" key="3">
    <source>
        <dbReference type="Proteomes" id="UP000437748"/>
    </source>
</evidence>
<dbReference type="InterPro" id="IPR009091">
    <property type="entry name" value="RCC1/BLIP-II"/>
</dbReference>
<dbReference type="InterPro" id="IPR051553">
    <property type="entry name" value="Ran_GTPase-activating"/>
</dbReference>
<evidence type="ECO:0000256" key="1">
    <source>
        <dbReference type="SAM" id="SignalP"/>
    </source>
</evidence>
<comment type="caution">
    <text evidence="2">The sequence shown here is derived from an EMBL/GenBank/DDBJ whole genome shotgun (WGS) entry which is preliminary data.</text>
</comment>
<feature type="chain" id="PRO_5026955942" description="RCC1 repeat-containing protein" evidence="1">
    <location>
        <begin position="26"/>
        <end position="735"/>
    </location>
</feature>
<organism evidence="2 3">
    <name type="scientific">Silvanigrella paludirubra</name>
    <dbReference type="NCBI Taxonomy" id="2499159"/>
    <lineage>
        <taxon>Bacteria</taxon>
        <taxon>Pseudomonadati</taxon>
        <taxon>Bdellovibrionota</taxon>
        <taxon>Oligoflexia</taxon>
        <taxon>Silvanigrellales</taxon>
        <taxon>Silvanigrellaceae</taxon>
        <taxon>Silvanigrella</taxon>
    </lineage>
</organism>